<reference evidence="4 5" key="1">
    <citation type="journal article" date="2021" name="G3 (Bethesda)">
        <title>Improved contiguity of the threespine stickleback genome using long-read sequencing.</title>
        <authorList>
            <person name="Nath S."/>
            <person name="Shaw D.E."/>
            <person name="White M.A."/>
        </authorList>
    </citation>
    <scope>NUCLEOTIDE SEQUENCE [LARGE SCALE GENOMIC DNA]</scope>
    <source>
        <strain evidence="4 5">Lake Benthic</strain>
    </source>
</reference>
<proteinExistence type="predicted"/>
<accession>A0AAQ4R376</accession>
<evidence type="ECO:0000313" key="4">
    <source>
        <dbReference type="Ensembl" id="ENSGACP00000057248.1"/>
    </source>
</evidence>
<evidence type="ECO:0000313" key="5">
    <source>
        <dbReference type="Proteomes" id="UP000007635"/>
    </source>
</evidence>
<dbReference type="CDD" id="cd22860">
    <property type="entry name" value="PDRG1"/>
    <property type="match status" value="1"/>
</dbReference>
<evidence type="ECO:0000256" key="2">
    <source>
        <dbReference type="ARBA" id="ARBA00022490"/>
    </source>
</evidence>
<evidence type="ECO:0000256" key="1">
    <source>
        <dbReference type="ARBA" id="ARBA00004496"/>
    </source>
</evidence>
<comment type="subcellular location">
    <subcellularLocation>
        <location evidence="1">Cytoplasm</location>
    </subcellularLocation>
</comment>
<dbReference type="Proteomes" id="UP000007635">
    <property type="component" value="Chromosome XVII"/>
</dbReference>
<organism evidence="4 5">
    <name type="scientific">Gasterosteus aculeatus aculeatus</name>
    <name type="common">three-spined stickleback</name>
    <dbReference type="NCBI Taxonomy" id="481459"/>
    <lineage>
        <taxon>Eukaryota</taxon>
        <taxon>Metazoa</taxon>
        <taxon>Chordata</taxon>
        <taxon>Craniata</taxon>
        <taxon>Vertebrata</taxon>
        <taxon>Euteleostomi</taxon>
        <taxon>Actinopterygii</taxon>
        <taxon>Neopterygii</taxon>
        <taxon>Teleostei</taxon>
        <taxon>Neoteleostei</taxon>
        <taxon>Acanthomorphata</taxon>
        <taxon>Eupercaria</taxon>
        <taxon>Perciformes</taxon>
        <taxon>Cottioidei</taxon>
        <taxon>Gasterosteales</taxon>
        <taxon>Gasterosteidae</taxon>
        <taxon>Gasterosteus</taxon>
    </lineage>
</organism>
<dbReference type="GeneTree" id="ENSGT00390000013253"/>
<evidence type="ECO:0000256" key="3">
    <source>
        <dbReference type="ARBA" id="ARBA00023186"/>
    </source>
</evidence>
<keyword evidence="3" id="KW-0143">Chaperone</keyword>
<reference evidence="4" key="2">
    <citation type="submission" date="2025-08" db="UniProtKB">
        <authorList>
            <consortium name="Ensembl"/>
        </authorList>
    </citation>
    <scope>IDENTIFICATION</scope>
</reference>
<dbReference type="GO" id="GO:0005737">
    <property type="term" value="C:cytoplasm"/>
    <property type="evidence" value="ECO:0007669"/>
    <property type="project" value="UniProtKB-SubCell"/>
</dbReference>
<name>A0AAQ4R376_GASAC</name>
<dbReference type="AlphaFoldDB" id="A0AAQ4R376"/>
<dbReference type="SUPFAM" id="SSF46579">
    <property type="entry name" value="Prefoldin"/>
    <property type="match status" value="1"/>
</dbReference>
<protein>
    <recommendedName>
        <fullName evidence="6">P53 and DNA damage-regulated protein 1</fullName>
    </recommendedName>
</protein>
<dbReference type="PANTHER" id="PTHR21162:SF0">
    <property type="entry name" value="P53 AND DNA DAMAGE-REGULATED PROTEIN 1"/>
    <property type="match status" value="1"/>
</dbReference>
<dbReference type="Ensembl" id="ENSGACT00000074416.1">
    <property type="protein sequence ID" value="ENSGACP00000057248.1"/>
    <property type="gene ID" value="ENSGACG00000011254.2"/>
</dbReference>
<evidence type="ECO:0008006" key="6">
    <source>
        <dbReference type="Google" id="ProtNLM"/>
    </source>
</evidence>
<dbReference type="PANTHER" id="PTHR21162">
    <property type="entry name" value="P53 AND DNA DAMAGE-REGULATED PROTEIN"/>
    <property type="match status" value="1"/>
</dbReference>
<sequence>MEDVPVRVLEYLTEVEEAAEDVLTTKQQIVDLDTKRNSNREALNALKNEMSDTDKVKVCFGSLFIKLPKSKTREMIQKDQEQLDKEINDLRAGLKAKVNLLNEMQGNEENHSSPTVACALEEHVNSLGNTLARRSILSCERDNSHVLMCGFYCSPGHTTVGVVCRSRPEHRHRSKDRRCCEARHILVT</sequence>
<dbReference type="InterPro" id="IPR030482">
    <property type="entry name" value="PDRG1"/>
</dbReference>
<keyword evidence="2" id="KW-0963">Cytoplasm</keyword>
<reference evidence="4" key="3">
    <citation type="submission" date="2025-09" db="UniProtKB">
        <authorList>
            <consortium name="Ensembl"/>
        </authorList>
    </citation>
    <scope>IDENTIFICATION</scope>
</reference>
<keyword evidence="5" id="KW-1185">Reference proteome</keyword>